<gene>
    <name evidence="1" type="ORF">XELAEV_18033125mg</name>
</gene>
<proteinExistence type="predicted"/>
<dbReference type="AlphaFoldDB" id="A0A974CJ19"/>
<reference evidence="2" key="1">
    <citation type="journal article" date="2016" name="Nature">
        <title>Genome evolution in the allotetraploid frog Xenopus laevis.</title>
        <authorList>
            <person name="Session A.M."/>
            <person name="Uno Y."/>
            <person name="Kwon T."/>
            <person name="Chapman J.A."/>
            <person name="Toyoda A."/>
            <person name="Takahashi S."/>
            <person name="Fukui A."/>
            <person name="Hikosaka A."/>
            <person name="Suzuki A."/>
            <person name="Kondo M."/>
            <person name="van Heeringen S.J."/>
            <person name="Quigley I."/>
            <person name="Heinz S."/>
            <person name="Ogino H."/>
            <person name="Ochi H."/>
            <person name="Hellsten U."/>
            <person name="Lyons J.B."/>
            <person name="Simakov O."/>
            <person name="Putnam N."/>
            <person name="Stites J."/>
            <person name="Kuroki Y."/>
            <person name="Tanaka T."/>
            <person name="Michiue T."/>
            <person name="Watanabe M."/>
            <person name="Bogdanovic O."/>
            <person name="Lister R."/>
            <person name="Georgiou G."/>
            <person name="Paranjpe S.S."/>
            <person name="van Kruijsbergen I."/>
            <person name="Shu S."/>
            <person name="Carlson J."/>
            <person name="Kinoshita T."/>
            <person name="Ohta Y."/>
            <person name="Mawaribuchi S."/>
            <person name="Jenkins J."/>
            <person name="Grimwood J."/>
            <person name="Schmutz J."/>
            <person name="Mitros T."/>
            <person name="Mozaffari S.V."/>
            <person name="Suzuki Y."/>
            <person name="Haramoto Y."/>
            <person name="Yamamoto T.S."/>
            <person name="Takagi C."/>
            <person name="Heald R."/>
            <person name="Miller K."/>
            <person name="Haudenschild C."/>
            <person name="Kitzman J."/>
            <person name="Nakayama T."/>
            <person name="Izutsu Y."/>
            <person name="Robert J."/>
            <person name="Fortriede J."/>
            <person name="Burns K."/>
            <person name="Lotay V."/>
            <person name="Karimi K."/>
            <person name="Yasuoka Y."/>
            <person name="Dichmann D.S."/>
            <person name="Flajnik M.F."/>
            <person name="Houston D.W."/>
            <person name="Shendure J."/>
            <person name="DuPasquier L."/>
            <person name="Vize P.D."/>
            <person name="Zorn A.M."/>
            <person name="Ito M."/>
            <person name="Marcotte E.M."/>
            <person name="Wallingford J.B."/>
            <person name="Ito Y."/>
            <person name="Asashima M."/>
            <person name="Ueno N."/>
            <person name="Matsuda Y."/>
            <person name="Veenstra G.J."/>
            <person name="Fujiyama A."/>
            <person name="Harland R.M."/>
            <person name="Taira M."/>
            <person name="Rokhsar D.S."/>
        </authorList>
    </citation>
    <scope>NUCLEOTIDE SEQUENCE [LARGE SCALE GENOMIC DNA]</scope>
    <source>
        <strain evidence="2">J</strain>
    </source>
</reference>
<accession>A0A974CJ19</accession>
<dbReference type="EMBL" id="CM004477">
    <property type="protein sequence ID" value="OCT74169.1"/>
    <property type="molecule type" value="Genomic_DNA"/>
</dbReference>
<evidence type="ECO:0000313" key="1">
    <source>
        <dbReference type="EMBL" id="OCT74169.1"/>
    </source>
</evidence>
<dbReference type="Proteomes" id="UP000694892">
    <property type="component" value="Chromosome 6S"/>
</dbReference>
<protein>
    <submittedName>
        <fullName evidence="1">Uncharacterized protein</fullName>
    </submittedName>
</protein>
<evidence type="ECO:0000313" key="2">
    <source>
        <dbReference type="Proteomes" id="UP000694892"/>
    </source>
</evidence>
<name>A0A974CJ19_XENLA</name>
<organism evidence="1 2">
    <name type="scientific">Xenopus laevis</name>
    <name type="common">African clawed frog</name>
    <dbReference type="NCBI Taxonomy" id="8355"/>
    <lineage>
        <taxon>Eukaryota</taxon>
        <taxon>Metazoa</taxon>
        <taxon>Chordata</taxon>
        <taxon>Craniata</taxon>
        <taxon>Vertebrata</taxon>
        <taxon>Euteleostomi</taxon>
        <taxon>Amphibia</taxon>
        <taxon>Batrachia</taxon>
        <taxon>Anura</taxon>
        <taxon>Pipoidea</taxon>
        <taxon>Pipidae</taxon>
        <taxon>Xenopodinae</taxon>
        <taxon>Xenopus</taxon>
        <taxon>Xenopus</taxon>
    </lineage>
</organism>
<sequence length="66" mass="7089">MTSDMCIACQFQNQHAGEEASSNPAGEAIGVPATSQLLLHYKKNSCYTISYNVCCPGHLSKHTTSL</sequence>